<dbReference type="Proteomes" id="UP000259328">
    <property type="component" value="Chromosome"/>
</dbReference>
<dbReference type="Pfam" id="PF07973">
    <property type="entry name" value="tRNA_SAD"/>
    <property type="match status" value="1"/>
</dbReference>
<dbReference type="InterPro" id="IPR012947">
    <property type="entry name" value="tRNA_SAD"/>
</dbReference>
<keyword evidence="3" id="KW-0436">Ligase</keyword>
<feature type="non-terminal residue" evidence="3">
    <location>
        <position position="143"/>
    </location>
</feature>
<dbReference type="InterPro" id="IPR018163">
    <property type="entry name" value="Thr/Ala-tRNA-synth_IIc_edit"/>
</dbReference>
<accession>A0A3B0P9A3</accession>
<dbReference type="SMART" id="SM00863">
    <property type="entry name" value="tRNA_SAD"/>
    <property type="match status" value="1"/>
</dbReference>
<dbReference type="Gene3D" id="3.30.980.10">
    <property type="entry name" value="Threonyl-trna Synthetase, Chain A, domain 2"/>
    <property type="match status" value="1"/>
</dbReference>
<dbReference type="GO" id="GO:0004829">
    <property type="term" value="F:threonine-tRNA ligase activity"/>
    <property type="evidence" value="ECO:0007669"/>
    <property type="project" value="UniProtKB-EC"/>
</dbReference>
<feature type="domain" description="Threonyl/alanyl tRNA synthetase SAD" evidence="2">
    <location>
        <begin position="100"/>
        <end position="143"/>
    </location>
</feature>
<dbReference type="SUPFAM" id="SSF55186">
    <property type="entry name" value="ThrRS/AlaRS common domain"/>
    <property type="match status" value="1"/>
</dbReference>
<proteinExistence type="predicted"/>
<name>A0A3B0P9A3_MYCSY</name>
<dbReference type="EC" id="6.1.1.3" evidence="3"/>
<dbReference type="Gene3D" id="3.30.54.20">
    <property type="match status" value="1"/>
</dbReference>
<reference evidence="4" key="1">
    <citation type="submission" date="2018-06" db="EMBL/GenBank/DDBJ databases">
        <authorList>
            <consortium name="Pathogen Informatics"/>
        </authorList>
    </citation>
    <scope>NUCLEOTIDE SEQUENCE [LARGE SCALE GENOMIC DNA]</scope>
    <source>
        <strain evidence="4">NCTC10124</strain>
    </source>
</reference>
<sequence length="143" mass="16482">MKANKELNHTTSHLLAAAVLKLFPETKLGFGPATSEGFYYDFEFKEPLSDSELLKIEKMMKKLASRNLKMEQVSLSDYSFDNQPYKKELYDEFKSQNKEVTFYTLADPLNKEKVFTDLCAGGHVEDTKHIKHFKLLSLAGAYW</sequence>
<dbReference type="PANTHER" id="PTHR11451">
    <property type="entry name" value="THREONINE-TRNA LIGASE"/>
    <property type="match status" value="1"/>
</dbReference>
<protein>
    <submittedName>
        <fullName evidence="3">Threonine--tRNA ligase</fullName>
        <ecNumber evidence="3">6.1.1.3</ecNumber>
    </submittedName>
</protein>
<evidence type="ECO:0000313" key="3">
    <source>
        <dbReference type="EMBL" id="SYV92617.1"/>
    </source>
</evidence>
<dbReference type="AlphaFoldDB" id="A0A3B0P9A3"/>
<dbReference type="EMBL" id="LS991953">
    <property type="protein sequence ID" value="SYV92617.1"/>
    <property type="molecule type" value="Genomic_DNA"/>
</dbReference>
<evidence type="ECO:0000259" key="2">
    <source>
        <dbReference type="SMART" id="SM00863"/>
    </source>
</evidence>
<dbReference type="PANTHER" id="PTHR11451:SF44">
    <property type="entry name" value="THREONINE--TRNA LIGASE, CHLOROPLASTIC_MITOCHONDRIAL 2"/>
    <property type="match status" value="1"/>
</dbReference>
<evidence type="ECO:0000256" key="1">
    <source>
        <dbReference type="ARBA" id="ARBA00022917"/>
    </source>
</evidence>
<gene>
    <name evidence="3" type="primary">thrS_1</name>
    <name evidence="3" type="ORF">NCTC10124_00341</name>
</gene>
<dbReference type="GO" id="GO:0006435">
    <property type="term" value="P:threonyl-tRNA aminoacylation"/>
    <property type="evidence" value="ECO:0007669"/>
    <property type="project" value="TreeGrafter"/>
</dbReference>
<organism evidence="3 4">
    <name type="scientific">Mycoplasmopsis synoviae</name>
    <name type="common">Mycoplasma synoviae</name>
    <dbReference type="NCBI Taxonomy" id="2109"/>
    <lineage>
        <taxon>Bacteria</taxon>
        <taxon>Bacillati</taxon>
        <taxon>Mycoplasmatota</taxon>
        <taxon>Mycoplasmoidales</taxon>
        <taxon>Metamycoplasmataceae</taxon>
        <taxon>Mycoplasmopsis</taxon>
    </lineage>
</organism>
<evidence type="ECO:0000313" key="4">
    <source>
        <dbReference type="Proteomes" id="UP000259328"/>
    </source>
</evidence>
<dbReference type="GO" id="GO:0005524">
    <property type="term" value="F:ATP binding"/>
    <property type="evidence" value="ECO:0007669"/>
    <property type="project" value="InterPro"/>
</dbReference>
<keyword evidence="1" id="KW-0648">Protein biosynthesis</keyword>